<reference evidence="2" key="1">
    <citation type="submission" date="2022-11" db="UniProtKB">
        <authorList>
            <consortium name="WormBaseParasite"/>
        </authorList>
    </citation>
    <scope>IDENTIFICATION</scope>
</reference>
<proteinExistence type="predicted"/>
<evidence type="ECO:0000313" key="2">
    <source>
        <dbReference type="WBParaSite" id="JU765_v2.g6635.t1"/>
    </source>
</evidence>
<sequence>MLWKVHVDLTMHSKSLEIPKKVSCSNKVCFTKYYGNGTESYGCYSKNVQDSFCSDSDTGIDYCTESLCNVEQAQECFEGFEGDCEWIPLYKRLKKTMQQGFRRRKCPRCNINGTCTSYTLIQKSKNGKSIPKKNESKSVKCGVKFDTSFSYAVEIAHYPKEEFLFTLFLCDGDMCNSPDDYMDLRPNNFECYSKNGKVNCPSKLCYFNEFSNEFGCHHGGKKVQRSGLFNGVEYCAETLCNVQKPHHCWEGFEGNCSWLSENILKDLKLSTNVTVGVKDNNCSRYDVKDICVRMTFSGSSDQEKCAVMSCHHLSAEHAIELVRNNPKRKNKCIESKYKDYPVTVCQCTGDMYHSLLFSTDWGCYNESKVEFSKTKILCSKSFCNNLYEDVHQSDFKCYEMNERSKWEINKILCPKQICYVKHFNFDINEMVQELGCVPYDDNVENSHYDINTGIEYCSESLCNVLNEKECYEGYVGDCEWVRNELGIEVGNKTAMPKKCDRHHVKDICVSWKFKLFDQKMGNSERICYWLSCDHQWMNPKILGMARDGSRMDDDCSIHVVQGVKMEICQCVGNLCNIPTLMCYEYTRNSTDYKLIKCPLFTTHCQTVNKGSSTLKRECAPINHSTNKTEENAIITKCDISRGCADPQQTSDTKNRVICKDDKCNSLSITTKADRRPNNFKCYLTSGSEIIQNSCRSKFCGIKYKDDMTTVEKLYCEKSIKKSTHLSKANNKIVLAKMEVIWVNVFGQMKPTLSWVLTLLNVIDITYGHGCNRGKKKHCYVGTFGNCEEKPLWNLKWKICEDERSTLDCYATIKKNCTTYSCESPQTNNSVDVTRDQCTTDGELSVCKAFPYENIRKCYVSTSSELSKSMECPPFVYNCRIVRNSTTKEIIQRKCSDFFVTKSEEWISEDGVDYMDCNSDDCNGVLMCYTKGQTNSTEICGFGIKHCFVEFDESFMFIINWGCHGENAQSNIATLHVCDYNKCNNPTLFPDKRKKPFYCYGLKNEEIECASKLCTITNQGDEPNCETKTAVSATINGNEVCAEPLCNVKNQRTCYEGYTGDCLWMLKEKDLVAPNGKKCDRWHVKDICVYQIWRSNDGQRFCNYFSCHHTHGKHGYHLVYKNQEKKEKCMKDVIDGKRVK</sequence>
<organism evidence="1 2">
    <name type="scientific">Panagrolaimus sp. JU765</name>
    <dbReference type="NCBI Taxonomy" id="591449"/>
    <lineage>
        <taxon>Eukaryota</taxon>
        <taxon>Metazoa</taxon>
        <taxon>Ecdysozoa</taxon>
        <taxon>Nematoda</taxon>
        <taxon>Chromadorea</taxon>
        <taxon>Rhabditida</taxon>
        <taxon>Tylenchina</taxon>
        <taxon>Panagrolaimomorpha</taxon>
        <taxon>Panagrolaimoidea</taxon>
        <taxon>Panagrolaimidae</taxon>
        <taxon>Panagrolaimus</taxon>
    </lineage>
</organism>
<dbReference type="WBParaSite" id="JU765_v2.g6635.t1">
    <property type="protein sequence ID" value="JU765_v2.g6635.t1"/>
    <property type="gene ID" value="JU765_v2.g6635"/>
</dbReference>
<dbReference type="Proteomes" id="UP000887576">
    <property type="component" value="Unplaced"/>
</dbReference>
<evidence type="ECO:0000313" key="1">
    <source>
        <dbReference type="Proteomes" id="UP000887576"/>
    </source>
</evidence>
<name>A0AC34RGH6_9BILA</name>
<protein>
    <submittedName>
        <fullName evidence="2">G-protein coupled receptors family 2 profile 1 domain-containing protein</fullName>
    </submittedName>
</protein>
<accession>A0AC34RGH6</accession>